<dbReference type="Proteomes" id="UP000324800">
    <property type="component" value="Unassembled WGS sequence"/>
</dbReference>
<dbReference type="EMBL" id="SNRW01048856">
    <property type="protein sequence ID" value="KAA6312290.1"/>
    <property type="molecule type" value="Genomic_DNA"/>
</dbReference>
<organism evidence="1 2">
    <name type="scientific">Streblomastix strix</name>
    <dbReference type="NCBI Taxonomy" id="222440"/>
    <lineage>
        <taxon>Eukaryota</taxon>
        <taxon>Metamonada</taxon>
        <taxon>Preaxostyla</taxon>
        <taxon>Oxymonadida</taxon>
        <taxon>Streblomastigidae</taxon>
        <taxon>Streblomastix</taxon>
    </lineage>
</organism>
<evidence type="ECO:0000313" key="2">
    <source>
        <dbReference type="Proteomes" id="UP000324800"/>
    </source>
</evidence>
<sequence length="92" mass="10580">CHRSSSVFRLESVFLFIEGLNLLLQLKRLGYVQSQMALLQSFSMFNWVSLSGMYDSTVSLGPTKLVLLFISQENQIQQQIHSRDCADRETIH</sequence>
<comment type="caution">
    <text evidence="1">The sequence shown here is derived from an EMBL/GenBank/DDBJ whole genome shotgun (WGS) entry which is preliminary data.</text>
</comment>
<accession>A0A5J4PTR1</accession>
<proteinExistence type="predicted"/>
<protein>
    <submittedName>
        <fullName evidence="1">Uncharacterized protein</fullName>
    </submittedName>
</protein>
<gene>
    <name evidence="1" type="ORF">EZS28_055952</name>
</gene>
<evidence type="ECO:0000313" key="1">
    <source>
        <dbReference type="EMBL" id="KAA6312290.1"/>
    </source>
</evidence>
<dbReference type="AlphaFoldDB" id="A0A5J4PTR1"/>
<reference evidence="1 2" key="1">
    <citation type="submission" date="2019-03" db="EMBL/GenBank/DDBJ databases">
        <title>Single cell metagenomics reveals metabolic interactions within the superorganism composed of flagellate Streblomastix strix and complex community of Bacteroidetes bacteria on its surface.</title>
        <authorList>
            <person name="Treitli S.C."/>
            <person name="Kolisko M."/>
            <person name="Husnik F."/>
            <person name="Keeling P."/>
            <person name="Hampl V."/>
        </authorList>
    </citation>
    <scope>NUCLEOTIDE SEQUENCE [LARGE SCALE GENOMIC DNA]</scope>
    <source>
        <strain evidence="1">ST1C</strain>
    </source>
</reference>
<feature type="non-terminal residue" evidence="1">
    <location>
        <position position="1"/>
    </location>
</feature>
<name>A0A5J4PTR1_9EUKA</name>